<dbReference type="OrthoDB" id="1917746at2759"/>
<feature type="domain" description="Late embryogenesis abundant protein LEA-2 subgroup" evidence="7">
    <location>
        <begin position="115"/>
        <end position="205"/>
    </location>
</feature>
<feature type="region of interest" description="Disordered" evidence="5">
    <location>
        <begin position="1"/>
        <end position="29"/>
    </location>
</feature>
<keyword evidence="4 6" id="KW-0472">Membrane</keyword>
<dbReference type="AlphaFoldDB" id="A0A8K0IJ15"/>
<dbReference type="PANTHER" id="PTHR31234">
    <property type="entry name" value="LATE EMBRYOGENESIS ABUNDANT (LEA) HYDROXYPROLINE-RICH GLYCOPROTEIN FAMILY"/>
    <property type="match status" value="1"/>
</dbReference>
<comment type="subcellular location">
    <subcellularLocation>
        <location evidence="1">Membrane</location>
        <topology evidence="1">Single-pass membrane protein</topology>
    </subcellularLocation>
</comment>
<feature type="compositionally biased region" description="Basic and acidic residues" evidence="5">
    <location>
        <begin position="1"/>
        <end position="11"/>
    </location>
</feature>
<keyword evidence="9" id="KW-1185">Reference proteome</keyword>
<gene>
    <name evidence="8" type="ORF">COCNU_08G009880</name>
</gene>
<organism evidence="8 9">
    <name type="scientific">Cocos nucifera</name>
    <name type="common">Coconut palm</name>
    <dbReference type="NCBI Taxonomy" id="13894"/>
    <lineage>
        <taxon>Eukaryota</taxon>
        <taxon>Viridiplantae</taxon>
        <taxon>Streptophyta</taxon>
        <taxon>Embryophyta</taxon>
        <taxon>Tracheophyta</taxon>
        <taxon>Spermatophyta</taxon>
        <taxon>Magnoliopsida</taxon>
        <taxon>Liliopsida</taxon>
        <taxon>Arecaceae</taxon>
        <taxon>Arecoideae</taxon>
        <taxon>Cocoseae</taxon>
        <taxon>Attaleinae</taxon>
        <taxon>Cocos</taxon>
    </lineage>
</organism>
<dbReference type="GO" id="GO:0005886">
    <property type="term" value="C:plasma membrane"/>
    <property type="evidence" value="ECO:0007669"/>
    <property type="project" value="TreeGrafter"/>
</dbReference>
<feature type="compositionally biased region" description="Polar residues" evidence="5">
    <location>
        <begin position="16"/>
        <end position="26"/>
    </location>
</feature>
<keyword evidence="2 6" id="KW-0812">Transmembrane</keyword>
<evidence type="ECO:0000256" key="3">
    <source>
        <dbReference type="ARBA" id="ARBA00022989"/>
    </source>
</evidence>
<dbReference type="PANTHER" id="PTHR31234:SF72">
    <property type="entry name" value="NDR1_HIN1-LIKE PROTEIN 6"/>
    <property type="match status" value="1"/>
</dbReference>
<evidence type="ECO:0000256" key="5">
    <source>
        <dbReference type="SAM" id="MobiDB-lite"/>
    </source>
</evidence>
<evidence type="ECO:0000313" key="8">
    <source>
        <dbReference type="EMBL" id="KAG1359542.1"/>
    </source>
</evidence>
<comment type="caution">
    <text evidence="8">The sequence shown here is derived from an EMBL/GenBank/DDBJ whole genome shotgun (WGS) entry which is preliminary data.</text>
</comment>
<dbReference type="InterPro" id="IPR004864">
    <property type="entry name" value="LEA_2"/>
</dbReference>
<accession>A0A8K0IJ15</accession>
<dbReference type="Proteomes" id="UP000797356">
    <property type="component" value="Chromosome 8"/>
</dbReference>
<protein>
    <submittedName>
        <fullName evidence="8">NDR1/HIN1-like protein 6</fullName>
    </submittedName>
</protein>
<dbReference type="GO" id="GO:0098542">
    <property type="term" value="P:defense response to other organism"/>
    <property type="evidence" value="ECO:0007669"/>
    <property type="project" value="InterPro"/>
</dbReference>
<dbReference type="Pfam" id="PF03168">
    <property type="entry name" value="LEA_2"/>
    <property type="match status" value="1"/>
</dbReference>
<sequence>MADRQRIHPVDIESPSAPQASHSFSQSKKHDVTDRCLPLQGTVPVAHAEQAKKKRSCNWCCTILTIVILIILIGATAGILYRIFDPKIPKYSVDRLGILVFDVDNNMVRASFNVTVTARNPNKKIGIYHEGSYPSLWYTDSSLCKGSFPEFYQGHRNMTVRDIIMTGESQLTELQQQAGMIPLLFKGDVRVRVKFGSLKLWKVTFGVGCNLVVNSLSASNQISIKSSSCKFKLKL</sequence>
<reference evidence="8" key="2">
    <citation type="submission" date="2019-07" db="EMBL/GenBank/DDBJ databases">
        <authorList>
            <person name="Yang Y."/>
            <person name="Bocs S."/>
            <person name="Baudouin L."/>
        </authorList>
    </citation>
    <scope>NUCLEOTIDE SEQUENCE</scope>
    <source>
        <tissue evidence="8">Spear leaf of Hainan Tall coconut</tissue>
    </source>
</reference>
<evidence type="ECO:0000259" key="7">
    <source>
        <dbReference type="Pfam" id="PF03168"/>
    </source>
</evidence>
<evidence type="ECO:0000256" key="1">
    <source>
        <dbReference type="ARBA" id="ARBA00004167"/>
    </source>
</evidence>
<feature type="transmembrane region" description="Helical" evidence="6">
    <location>
        <begin position="59"/>
        <end position="84"/>
    </location>
</feature>
<keyword evidence="3 6" id="KW-1133">Transmembrane helix</keyword>
<dbReference type="EMBL" id="CM017879">
    <property type="protein sequence ID" value="KAG1359542.1"/>
    <property type="molecule type" value="Genomic_DNA"/>
</dbReference>
<reference evidence="8" key="1">
    <citation type="journal article" date="2017" name="Gigascience">
        <title>The genome draft of coconut (Cocos nucifera).</title>
        <authorList>
            <person name="Xiao Y."/>
            <person name="Xu P."/>
            <person name="Fan H."/>
            <person name="Baudouin L."/>
            <person name="Xia W."/>
            <person name="Bocs S."/>
            <person name="Xu J."/>
            <person name="Li Q."/>
            <person name="Guo A."/>
            <person name="Zhou L."/>
            <person name="Li J."/>
            <person name="Wu Y."/>
            <person name="Ma Z."/>
            <person name="Armero A."/>
            <person name="Issali A.E."/>
            <person name="Liu N."/>
            <person name="Peng M."/>
            <person name="Yang Y."/>
        </authorList>
    </citation>
    <scope>NUCLEOTIDE SEQUENCE</scope>
    <source>
        <tissue evidence="8">Spear leaf of Hainan Tall coconut</tissue>
    </source>
</reference>
<dbReference type="InterPro" id="IPR044839">
    <property type="entry name" value="NDR1-like"/>
</dbReference>
<evidence type="ECO:0000256" key="6">
    <source>
        <dbReference type="SAM" id="Phobius"/>
    </source>
</evidence>
<evidence type="ECO:0000256" key="2">
    <source>
        <dbReference type="ARBA" id="ARBA00022692"/>
    </source>
</evidence>
<evidence type="ECO:0000313" key="9">
    <source>
        <dbReference type="Proteomes" id="UP000797356"/>
    </source>
</evidence>
<evidence type="ECO:0000256" key="4">
    <source>
        <dbReference type="ARBA" id="ARBA00023136"/>
    </source>
</evidence>
<proteinExistence type="predicted"/>
<name>A0A8K0IJ15_COCNU</name>